<gene>
    <name evidence="1" type="ORF">ABDB84_05815</name>
</gene>
<evidence type="ECO:0000313" key="2">
    <source>
        <dbReference type="Proteomes" id="UP001410394"/>
    </source>
</evidence>
<dbReference type="RefSeq" id="WP_345918753.1">
    <property type="nucleotide sequence ID" value="NZ_JBDIVE010000002.1"/>
</dbReference>
<accession>A0ABU9YWB1</accession>
<sequence length="207" mass="22003">MKNRPIVQYIGVRERGATIVIALIALLALLFSGMALIRSLETTLAIAGNVAFKRDLVNRGDIGLQTARAAFSSTASSAGGLASAANRLTSSTTKNYSATRLETDPVSGVPKVLMGNDTTFATVGSTSNDYTDRDITVRYIVDRLCTATGEPSLENCVMYSYSTNATGGSDYLLNRRAGIEMVPVYRISVRVTGARGTVAYLQSTVAK</sequence>
<keyword evidence="2" id="KW-1185">Reference proteome</keyword>
<name>A0ABU9YWB1_9RHOO</name>
<organism evidence="1 2">
    <name type="scientific">Uliginosibacterium sediminicola</name>
    <dbReference type="NCBI Taxonomy" id="2024550"/>
    <lineage>
        <taxon>Bacteria</taxon>
        <taxon>Pseudomonadati</taxon>
        <taxon>Pseudomonadota</taxon>
        <taxon>Betaproteobacteria</taxon>
        <taxon>Rhodocyclales</taxon>
        <taxon>Zoogloeaceae</taxon>
        <taxon>Uliginosibacterium</taxon>
    </lineage>
</organism>
<reference evidence="1 2" key="1">
    <citation type="journal article" date="2018" name="Int. J. Syst. Evol. Microbiol.">
        <title>Uliginosibacterium sediminicola sp. nov., isolated from freshwater sediment.</title>
        <authorList>
            <person name="Hwang W.M."/>
            <person name="Kim S.M."/>
            <person name="Kang K."/>
            <person name="Ahn T.Y."/>
        </authorList>
    </citation>
    <scope>NUCLEOTIDE SEQUENCE [LARGE SCALE GENOMIC DNA]</scope>
    <source>
        <strain evidence="1 2">M1-21</strain>
    </source>
</reference>
<evidence type="ECO:0000313" key="1">
    <source>
        <dbReference type="EMBL" id="MEN3067990.1"/>
    </source>
</evidence>
<dbReference type="Proteomes" id="UP001410394">
    <property type="component" value="Unassembled WGS sequence"/>
</dbReference>
<evidence type="ECO:0008006" key="3">
    <source>
        <dbReference type="Google" id="ProtNLM"/>
    </source>
</evidence>
<protein>
    <recommendedName>
        <fullName evidence="3">Tfp pilus assembly protein PilX</fullName>
    </recommendedName>
</protein>
<dbReference type="EMBL" id="JBDIVE010000002">
    <property type="protein sequence ID" value="MEN3067990.1"/>
    <property type="molecule type" value="Genomic_DNA"/>
</dbReference>
<proteinExistence type="predicted"/>
<comment type="caution">
    <text evidence="1">The sequence shown here is derived from an EMBL/GenBank/DDBJ whole genome shotgun (WGS) entry which is preliminary data.</text>
</comment>